<reference evidence="9 10" key="1">
    <citation type="submission" date="2019-12" db="EMBL/GenBank/DDBJ databases">
        <title>Hymenobacter sp. HMF4947 Genome sequencing and assembly.</title>
        <authorList>
            <person name="Kang H."/>
            <person name="Cha I."/>
            <person name="Kim H."/>
            <person name="Joh K."/>
        </authorList>
    </citation>
    <scope>NUCLEOTIDE SEQUENCE [LARGE SCALE GENOMIC DNA]</scope>
    <source>
        <strain evidence="9 10">HMF4947</strain>
    </source>
</reference>
<evidence type="ECO:0000256" key="3">
    <source>
        <dbReference type="ARBA" id="ARBA00022729"/>
    </source>
</evidence>
<dbReference type="CDD" id="cd08977">
    <property type="entry name" value="SusD"/>
    <property type="match status" value="1"/>
</dbReference>
<dbReference type="InterPro" id="IPR033985">
    <property type="entry name" value="SusD-like_N"/>
</dbReference>
<dbReference type="Proteomes" id="UP000441336">
    <property type="component" value="Unassembled WGS sequence"/>
</dbReference>
<dbReference type="SUPFAM" id="SSF48452">
    <property type="entry name" value="TPR-like"/>
    <property type="match status" value="1"/>
</dbReference>
<dbReference type="InterPro" id="IPR012944">
    <property type="entry name" value="SusD_RagB_dom"/>
</dbReference>
<comment type="subcellular location">
    <subcellularLocation>
        <location evidence="1">Cell outer membrane</location>
    </subcellularLocation>
</comment>
<evidence type="ECO:0000256" key="5">
    <source>
        <dbReference type="ARBA" id="ARBA00023237"/>
    </source>
</evidence>
<keyword evidence="5" id="KW-0998">Cell outer membrane</keyword>
<organism evidence="9 10">
    <name type="scientific">Hymenobacter ginkgonis</name>
    <dbReference type="NCBI Taxonomy" id="2682976"/>
    <lineage>
        <taxon>Bacteria</taxon>
        <taxon>Pseudomonadati</taxon>
        <taxon>Bacteroidota</taxon>
        <taxon>Cytophagia</taxon>
        <taxon>Cytophagales</taxon>
        <taxon>Hymenobacteraceae</taxon>
        <taxon>Hymenobacter</taxon>
    </lineage>
</organism>
<keyword evidence="4" id="KW-0472">Membrane</keyword>
<feature type="signal peptide" evidence="6">
    <location>
        <begin position="1"/>
        <end position="25"/>
    </location>
</feature>
<evidence type="ECO:0000313" key="9">
    <source>
        <dbReference type="EMBL" id="MVN78690.1"/>
    </source>
</evidence>
<name>A0A7K1TJW1_9BACT</name>
<sequence>MYSFTTSYRVALLGLGLSGSLLLSACNDRLNIAPEAHNSVTDFYKTESDFNQGVIGIYNKFLVIPGDSYWNLSSLRSDDFVVTVGLNVQRDYADINGFSATSQTGQLETTWSDYYSAIYRANVVLGRLPSMSFARVPQFTAEARFLRALAYFDLVRYWGPVPLTTTEVNISEAKSLPRSPITDVYQVITDDLAFAAANLPDAYAATDKGRVTKWAAKALLGKVYLTMYGYPLKQADKLALAKQQFADVLAQEGVSASVPTLAPSFKTMFQTVSDNKYWLFEVQYISGTGGLGGSAAYDQAFQFPSQWSGYQPVGIDGGVNPSLLGAGWPKIDTRKAATLDSGYVDTKTKATSPRVQYTKFLEKGTTAPTGTRDYPNNFPIIRLEDVLLMQAEVLNEEVATGATAPAPALTYLNRIRTRAGVPALKTMTKENFKLALEQERRWEFAAEGLRWFDLVRTGRALTVMNQFIKDNAVRHPTPLDEHDLLFPIPLQEMQINPGFWQQNAGYN</sequence>
<dbReference type="GO" id="GO:0009279">
    <property type="term" value="C:cell outer membrane"/>
    <property type="evidence" value="ECO:0007669"/>
    <property type="project" value="UniProtKB-SubCell"/>
</dbReference>
<keyword evidence="10" id="KW-1185">Reference proteome</keyword>
<dbReference type="AlphaFoldDB" id="A0A7K1TJW1"/>
<evidence type="ECO:0000313" key="10">
    <source>
        <dbReference type="Proteomes" id="UP000441336"/>
    </source>
</evidence>
<evidence type="ECO:0000256" key="1">
    <source>
        <dbReference type="ARBA" id="ARBA00004442"/>
    </source>
</evidence>
<feature type="domain" description="SusD-like N-terminal" evidence="8">
    <location>
        <begin position="100"/>
        <end position="225"/>
    </location>
</feature>
<dbReference type="Pfam" id="PF07980">
    <property type="entry name" value="SusD_RagB"/>
    <property type="match status" value="1"/>
</dbReference>
<comment type="similarity">
    <text evidence="2">Belongs to the SusD family.</text>
</comment>
<accession>A0A7K1TJW1</accession>
<dbReference type="InterPro" id="IPR011990">
    <property type="entry name" value="TPR-like_helical_dom_sf"/>
</dbReference>
<feature type="chain" id="PRO_5029754438" evidence="6">
    <location>
        <begin position="26"/>
        <end position="507"/>
    </location>
</feature>
<protein>
    <submittedName>
        <fullName evidence="9">RagB/SusD family nutrient uptake outer membrane protein</fullName>
    </submittedName>
</protein>
<evidence type="ECO:0000256" key="6">
    <source>
        <dbReference type="SAM" id="SignalP"/>
    </source>
</evidence>
<comment type="caution">
    <text evidence="9">The sequence shown here is derived from an EMBL/GenBank/DDBJ whole genome shotgun (WGS) entry which is preliminary data.</text>
</comment>
<dbReference type="RefSeq" id="WP_157569059.1">
    <property type="nucleotide sequence ID" value="NZ_WQKZ01000006.1"/>
</dbReference>
<dbReference type="Pfam" id="PF14322">
    <property type="entry name" value="SusD-like_3"/>
    <property type="match status" value="1"/>
</dbReference>
<gene>
    <name evidence="9" type="ORF">GO988_20340</name>
</gene>
<evidence type="ECO:0000259" key="8">
    <source>
        <dbReference type="Pfam" id="PF14322"/>
    </source>
</evidence>
<evidence type="ECO:0000259" key="7">
    <source>
        <dbReference type="Pfam" id="PF07980"/>
    </source>
</evidence>
<proteinExistence type="inferred from homology"/>
<dbReference type="Gene3D" id="1.25.40.390">
    <property type="match status" value="1"/>
</dbReference>
<evidence type="ECO:0000256" key="4">
    <source>
        <dbReference type="ARBA" id="ARBA00023136"/>
    </source>
</evidence>
<feature type="domain" description="RagB/SusD" evidence="7">
    <location>
        <begin position="341"/>
        <end position="506"/>
    </location>
</feature>
<keyword evidence="3 6" id="KW-0732">Signal</keyword>
<dbReference type="EMBL" id="WQKZ01000006">
    <property type="protein sequence ID" value="MVN78690.1"/>
    <property type="molecule type" value="Genomic_DNA"/>
</dbReference>
<evidence type="ECO:0000256" key="2">
    <source>
        <dbReference type="ARBA" id="ARBA00006275"/>
    </source>
</evidence>